<evidence type="ECO:0000256" key="1">
    <source>
        <dbReference type="SAM" id="MobiDB-lite"/>
    </source>
</evidence>
<dbReference type="Proteomes" id="UP000269221">
    <property type="component" value="Unassembled WGS sequence"/>
</dbReference>
<evidence type="ECO:0000313" key="2">
    <source>
        <dbReference type="EMBL" id="RMC19571.1"/>
    </source>
</evidence>
<reference evidence="2 3" key="1">
    <citation type="submission" date="2018-07" db="EMBL/GenBank/DDBJ databases">
        <title>A high quality draft genome assembly of the barn swallow (H. rustica rustica).</title>
        <authorList>
            <person name="Formenti G."/>
            <person name="Chiara M."/>
            <person name="Poveda L."/>
            <person name="Francoijs K.-J."/>
            <person name="Bonisoli-Alquati A."/>
            <person name="Canova L."/>
            <person name="Gianfranceschi L."/>
            <person name="Horner D.S."/>
            <person name="Saino N."/>
        </authorList>
    </citation>
    <scope>NUCLEOTIDE SEQUENCE [LARGE SCALE GENOMIC DNA]</scope>
    <source>
        <strain evidence="2">Chelidonia</strain>
        <tissue evidence="2">Blood</tissue>
    </source>
</reference>
<name>A0A3M0L3G9_HIRRU</name>
<protein>
    <submittedName>
        <fullName evidence="2">Uncharacterized protein</fullName>
    </submittedName>
</protein>
<dbReference type="OrthoDB" id="5987385at2759"/>
<proteinExistence type="predicted"/>
<organism evidence="2 3">
    <name type="scientific">Hirundo rustica rustica</name>
    <dbReference type="NCBI Taxonomy" id="333673"/>
    <lineage>
        <taxon>Eukaryota</taxon>
        <taxon>Metazoa</taxon>
        <taxon>Chordata</taxon>
        <taxon>Craniata</taxon>
        <taxon>Vertebrata</taxon>
        <taxon>Euteleostomi</taxon>
        <taxon>Archelosauria</taxon>
        <taxon>Archosauria</taxon>
        <taxon>Dinosauria</taxon>
        <taxon>Saurischia</taxon>
        <taxon>Theropoda</taxon>
        <taxon>Coelurosauria</taxon>
        <taxon>Aves</taxon>
        <taxon>Neognathae</taxon>
        <taxon>Neoaves</taxon>
        <taxon>Telluraves</taxon>
        <taxon>Australaves</taxon>
        <taxon>Passeriformes</taxon>
        <taxon>Sylvioidea</taxon>
        <taxon>Hirundinidae</taxon>
        <taxon>Hirundo</taxon>
    </lineage>
</organism>
<feature type="region of interest" description="Disordered" evidence="1">
    <location>
        <begin position="1"/>
        <end position="27"/>
    </location>
</feature>
<dbReference type="EMBL" id="QRBI01000094">
    <property type="protein sequence ID" value="RMC19571.1"/>
    <property type="molecule type" value="Genomic_DNA"/>
</dbReference>
<keyword evidence="3" id="KW-1185">Reference proteome</keyword>
<gene>
    <name evidence="2" type="ORF">DUI87_03129</name>
</gene>
<dbReference type="AlphaFoldDB" id="A0A3M0L3G9"/>
<accession>A0A3M0L3G9</accession>
<comment type="caution">
    <text evidence="2">The sequence shown here is derived from an EMBL/GenBank/DDBJ whole genome shotgun (WGS) entry which is preliminary data.</text>
</comment>
<evidence type="ECO:0000313" key="3">
    <source>
        <dbReference type="Proteomes" id="UP000269221"/>
    </source>
</evidence>
<sequence length="139" mass="15291">MGSGVHQEKYGQQVKGGDPPPLLSPSEAISGVLCSVLGSSEQERQGTTGDSPVDATNMIRGLEHLSYEERLQELGLDNLEKTEGILLIVVLPHETRRPPMAKVKKSALWLRVGFYSFYSQVLPCFAGHLSRWLADARET</sequence>